<evidence type="ECO:0000256" key="3">
    <source>
        <dbReference type="ARBA" id="ARBA00010600"/>
    </source>
</evidence>
<evidence type="ECO:0000313" key="16">
    <source>
        <dbReference type="Proteomes" id="UP000027135"/>
    </source>
</evidence>
<evidence type="ECO:0000256" key="14">
    <source>
        <dbReference type="PIRNR" id="PIRNR028810"/>
    </source>
</evidence>
<dbReference type="EMBL" id="KK852564">
    <property type="protein sequence ID" value="KDR21268.1"/>
    <property type="molecule type" value="Genomic_DNA"/>
</dbReference>
<dbReference type="STRING" id="136037.A0A067RE20"/>
<comment type="catalytic activity">
    <reaction evidence="13">
        <text>an alpha-D-Glc-(1-&gt;3)-alpha-D-Glc-(1-&gt;3)-alpha-D-Man-(1-&gt;2)-alpha-D-Man-(1-&gt;2)-alpha-D-Man-(1-&gt;3)-[alpha-D-Man-(1-&gt;2)-alpha-D-Man-(1-&gt;3)-[alpha-D-Man-(1-&gt;2)-alpha-D-Man-(1-&gt;6)]-alpha-D-Man-(1-&gt;6)]-beta-D-Man-(1-&gt;4)-beta-D-GlcNAc-(1-&gt;4)-alpha-D-GlcNAc-diphospho-di-trans,poly-cis-dolichol + a di-trans,poly-cis-dolichyl beta-D-glucosyl phosphate = a alpha-D-Glc-(1-&gt;2)-alpha-D-Glc-(1-&gt;3)-alpha-D-Glc-(1-&gt;3)-alpha-D-Man-(1-&gt;2)-alpha-D-Man-(1-&gt;2)-alpha-D-Man-(1-&gt;3)-[alpha-D-Man-(1-&gt;2)-alpha-D-Man-(1-&gt;3)-[alpha-D-Man-(1-&gt;2)-alpha-D-Man-(1-&gt;6)]-alpha-D-Man-(1-&gt;6)]-beta-D-Man-(1-&gt;4)-beta-D-GlcNAc-(1-&gt;4)-alpha-D-GlcNAc-diphospho-di-trans,poly-cis-dolichol + a di-trans,poly-cis-dolichyl phosphate + H(+)</text>
        <dbReference type="Rhea" id="RHEA:29543"/>
        <dbReference type="Rhea" id="RHEA-COMP:19498"/>
        <dbReference type="Rhea" id="RHEA-COMP:19502"/>
        <dbReference type="Rhea" id="RHEA-COMP:19512"/>
        <dbReference type="Rhea" id="RHEA-COMP:19522"/>
        <dbReference type="ChEBI" id="CHEBI:15378"/>
        <dbReference type="ChEBI" id="CHEBI:57525"/>
        <dbReference type="ChEBI" id="CHEBI:57683"/>
        <dbReference type="ChEBI" id="CHEBI:132522"/>
        <dbReference type="ChEBI" id="CHEBI:132523"/>
        <dbReference type="EC" id="2.4.1.256"/>
    </reaction>
    <physiologicalReaction direction="left-to-right" evidence="13">
        <dbReference type="Rhea" id="RHEA:29544"/>
    </physiologicalReaction>
</comment>
<keyword evidence="6 14" id="KW-0328">Glycosyltransferase</keyword>
<name>A0A067RE20_ZOONE</name>
<protein>
    <recommendedName>
        <fullName evidence="5 14">Dol-P-Glc:Glc(2)Man(9)GlcNAc(2)-PP-Dol alpha-1,2-glucosyltransferase</fullName>
        <ecNumber evidence="4 14">2.4.1.256</ecNumber>
    </recommendedName>
</protein>
<dbReference type="EC" id="2.4.1.256" evidence="4 14"/>
<dbReference type="eggNOG" id="KOG2642">
    <property type="taxonomic scope" value="Eukaryota"/>
</dbReference>
<feature type="transmembrane region" description="Helical" evidence="14">
    <location>
        <begin position="9"/>
        <end position="31"/>
    </location>
</feature>
<feature type="transmembrane region" description="Helical" evidence="14">
    <location>
        <begin position="158"/>
        <end position="183"/>
    </location>
</feature>
<reference evidence="15 16" key="1">
    <citation type="journal article" date="2014" name="Nat. Commun.">
        <title>Molecular traces of alternative social organization in a termite genome.</title>
        <authorList>
            <person name="Terrapon N."/>
            <person name="Li C."/>
            <person name="Robertson H.M."/>
            <person name="Ji L."/>
            <person name="Meng X."/>
            <person name="Booth W."/>
            <person name="Chen Z."/>
            <person name="Childers C.P."/>
            <person name="Glastad K.M."/>
            <person name="Gokhale K."/>
            <person name="Gowin J."/>
            <person name="Gronenberg W."/>
            <person name="Hermansen R.A."/>
            <person name="Hu H."/>
            <person name="Hunt B.G."/>
            <person name="Huylmans A.K."/>
            <person name="Khalil S.M."/>
            <person name="Mitchell R.D."/>
            <person name="Munoz-Torres M.C."/>
            <person name="Mustard J.A."/>
            <person name="Pan H."/>
            <person name="Reese J.T."/>
            <person name="Scharf M.E."/>
            <person name="Sun F."/>
            <person name="Vogel H."/>
            <person name="Xiao J."/>
            <person name="Yang W."/>
            <person name="Yang Z."/>
            <person name="Yang Z."/>
            <person name="Zhou J."/>
            <person name="Zhu J."/>
            <person name="Brent C.S."/>
            <person name="Elsik C.G."/>
            <person name="Goodisman M.A."/>
            <person name="Liberles D.A."/>
            <person name="Roe R.M."/>
            <person name="Vargo E.L."/>
            <person name="Vilcinskas A."/>
            <person name="Wang J."/>
            <person name="Bornberg-Bauer E."/>
            <person name="Korb J."/>
            <person name="Zhang G."/>
            <person name="Liebig J."/>
        </authorList>
    </citation>
    <scope>NUCLEOTIDE SEQUENCE [LARGE SCALE GENOMIC DNA]</scope>
    <source>
        <tissue evidence="15">Whole organism</tissue>
    </source>
</reference>
<dbReference type="InterPro" id="IPR016900">
    <property type="entry name" value="Alg10"/>
</dbReference>
<accession>A0A067RE20</accession>
<evidence type="ECO:0000256" key="5">
    <source>
        <dbReference type="ARBA" id="ARBA00018512"/>
    </source>
</evidence>
<evidence type="ECO:0000256" key="10">
    <source>
        <dbReference type="ARBA" id="ARBA00022989"/>
    </source>
</evidence>
<keyword evidence="7 15" id="KW-0808">Transferase</keyword>
<dbReference type="Pfam" id="PF04922">
    <property type="entry name" value="DIE2_ALG10"/>
    <property type="match status" value="1"/>
</dbReference>
<evidence type="ECO:0000313" key="15">
    <source>
        <dbReference type="EMBL" id="KDR21268.1"/>
    </source>
</evidence>
<feature type="transmembrane region" description="Helical" evidence="14">
    <location>
        <begin position="323"/>
        <end position="346"/>
    </location>
</feature>
<feature type="transmembrane region" description="Helical" evidence="14">
    <location>
        <begin position="432"/>
        <end position="455"/>
    </location>
</feature>
<dbReference type="InParanoid" id="A0A067RE20"/>
<evidence type="ECO:0000256" key="1">
    <source>
        <dbReference type="ARBA" id="ARBA00004477"/>
    </source>
</evidence>
<keyword evidence="11 14" id="KW-0472">Membrane</keyword>
<dbReference type="PIRSF" id="PIRSF028810">
    <property type="entry name" value="Alpha1_2_glucosyltferase_Alg10"/>
    <property type="match status" value="1"/>
</dbReference>
<dbReference type="GO" id="GO:0005789">
    <property type="term" value="C:endoplasmic reticulum membrane"/>
    <property type="evidence" value="ECO:0007669"/>
    <property type="project" value="UniProtKB-SubCell"/>
</dbReference>
<comment type="similarity">
    <text evidence="3 14">Belongs to the ALG10 glucosyltransferase family.</text>
</comment>
<feature type="transmembrane region" description="Helical" evidence="14">
    <location>
        <begin position="392"/>
        <end position="412"/>
    </location>
</feature>
<evidence type="ECO:0000256" key="12">
    <source>
        <dbReference type="ARBA" id="ARBA00044727"/>
    </source>
</evidence>
<evidence type="ECO:0000256" key="8">
    <source>
        <dbReference type="ARBA" id="ARBA00022692"/>
    </source>
</evidence>
<dbReference type="AlphaFoldDB" id="A0A067RE20"/>
<evidence type="ECO:0000256" key="7">
    <source>
        <dbReference type="ARBA" id="ARBA00022679"/>
    </source>
</evidence>
<proteinExistence type="inferred from homology"/>
<keyword evidence="9" id="KW-0256">Endoplasmic reticulum</keyword>
<feature type="transmembrane region" description="Helical" evidence="14">
    <location>
        <begin position="68"/>
        <end position="86"/>
    </location>
</feature>
<evidence type="ECO:0000256" key="4">
    <source>
        <dbReference type="ARBA" id="ARBA00011967"/>
    </source>
</evidence>
<comment type="pathway">
    <text evidence="2">Protein modification; protein glycosylation.</text>
</comment>
<evidence type="ECO:0000256" key="13">
    <source>
        <dbReference type="ARBA" id="ARBA00048064"/>
    </source>
</evidence>
<feature type="transmembrane region" description="Helical" evidence="14">
    <location>
        <begin position="189"/>
        <end position="208"/>
    </location>
</feature>
<dbReference type="GO" id="GO:0006488">
    <property type="term" value="P:dolichol-linked oligosaccharide biosynthetic process"/>
    <property type="evidence" value="ECO:0007669"/>
    <property type="project" value="UniProtKB-UniRule"/>
</dbReference>
<evidence type="ECO:0000256" key="9">
    <source>
        <dbReference type="ARBA" id="ARBA00022824"/>
    </source>
</evidence>
<dbReference type="GO" id="GO:0106073">
    <property type="term" value="F:dolichyl pyrophosphate Glc2Man9GlcNAc2 alpha-1,2-glucosyltransferase activity"/>
    <property type="evidence" value="ECO:0007669"/>
    <property type="project" value="UniProtKB-UniRule"/>
</dbReference>
<keyword evidence="10 14" id="KW-1133">Transmembrane helix</keyword>
<sequence length="472" mass="54884">MPIILNSSFAAFGTVTTLLVLVTLYIFNVVYEVQPVPFLDEIFHIPQAEKYCKGLFGEWDPKITTLPGMYLLSVGVLMPLSSVLGIDLCGTYGLRMMNVFACFANFYIMYNIQKRLYPEMKGLESSLQVLLSAMNLAIFPLLYFFTFLYYTDAIATGLILLTYLLQLDGCTLLATLTASIAVLVRQTNVVWVAFIAFLSISHVLKLHILKYNSRLSPTVSRSTKYLQVLLDTLLQTWKRGFTSRVQLAHNILYNSGGFIVIGLCFLGFIFWNGGLVVGDRSAHQAVLNFPQLFYFSLFLVVFCFPYMVMCVKRVLVTVIKHWMLILMLMLGCIVIIHFNTHVHPYLLADNRHYTFYVWKRLYERHFLIRFLLIPFYLFGAISVNQLLKETDLAFRTGYFAFVTLCLVPQRLLEFRYFIVPFLMLRLHIRLKTWWQLVAEFILFVCINASTIYLFITRTFYWPDSQEVQRFLW</sequence>
<organism evidence="15 16">
    <name type="scientific">Zootermopsis nevadensis</name>
    <name type="common">Dampwood termite</name>
    <dbReference type="NCBI Taxonomy" id="136037"/>
    <lineage>
        <taxon>Eukaryota</taxon>
        <taxon>Metazoa</taxon>
        <taxon>Ecdysozoa</taxon>
        <taxon>Arthropoda</taxon>
        <taxon>Hexapoda</taxon>
        <taxon>Insecta</taxon>
        <taxon>Pterygota</taxon>
        <taxon>Neoptera</taxon>
        <taxon>Polyneoptera</taxon>
        <taxon>Dictyoptera</taxon>
        <taxon>Blattodea</taxon>
        <taxon>Blattoidea</taxon>
        <taxon>Termitoidae</taxon>
        <taxon>Termopsidae</taxon>
        <taxon>Zootermopsis</taxon>
    </lineage>
</organism>
<evidence type="ECO:0000256" key="6">
    <source>
        <dbReference type="ARBA" id="ARBA00022676"/>
    </source>
</evidence>
<dbReference type="PANTHER" id="PTHR12989:SF10">
    <property type="entry name" value="DOL-P-GLC:GLC(2)MAN(9)GLCNAC(2)-PP-DOL ALPHA-1,2-GLUCOSYLTRANSFERASE-RELATED"/>
    <property type="match status" value="1"/>
</dbReference>
<feature type="transmembrane region" description="Helical" evidence="14">
    <location>
        <begin position="251"/>
        <end position="271"/>
    </location>
</feature>
<keyword evidence="8 14" id="KW-0812">Transmembrane</keyword>
<comment type="function">
    <text evidence="12">Dol-P-Glc:Glc(2)Man(9)GlcNAc(2)-PP-Dol alpha-1,2-glucosyltransferase that operates in the biosynthetic pathway of dolichol-linked oligosaccharides, the glycan precursors employed in protein asparagine (N)-glycosylation. The assembly of dolichol-linked oligosaccharides begins on the cytosolic side of the endoplasmic reticulum membrane and finishes in its lumen. The sequential addition of sugars to dolichol pyrophosphate produces dolichol-linked oligosaccharides containing fourteen sugars, including two GlcNAcs, nine mannoses and three glucoses. Once assembled, the oligosaccharide is transferred from the lipid to nascent proteins by oligosaccharyltransferases. In the lumen of the endoplasmic reticulum, adds the third and last glucose residue from dolichyl phosphate glucose (Dol-P-Glc) onto the lipid-linked oligosaccharide intermediate Glc(2)Man(9)GlcNAc(2)-PP-Dol to produce Glc(3)Man(9)GlcNAc(2)-PP-Dol.</text>
</comment>
<evidence type="ECO:0000256" key="11">
    <source>
        <dbReference type="ARBA" id="ARBA00023136"/>
    </source>
</evidence>
<comment type="subcellular location">
    <subcellularLocation>
        <location evidence="1">Endoplasmic reticulum membrane</location>
        <topology evidence="1">Multi-pass membrane protein</topology>
    </subcellularLocation>
</comment>
<evidence type="ECO:0000256" key="2">
    <source>
        <dbReference type="ARBA" id="ARBA00004922"/>
    </source>
</evidence>
<dbReference type="Proteomes" id="UP000027135">
    <property type="component" value="Unassembled WGS sequence"/>
</dbReference>
<dbReference type="FunCoup" id="A0A067RE20">
    <property type="interactions" value="1685"/>
</dbReference>
<feature type="transmembrane region" description="Helical" evidence="14">
    <location>
        <begin position="93"/>
        <end position="110"/>
    </location>
</feature>
<dbReference type="PANTHER" id="PTHR12989">
    <property type="entry name" value="ALPHA-1,2-GLUCOSYLTRANSFERASE ALG10"/>
    <property type="match status" value="1"/>
</dbReference>
<feature type="transmembrane region" description="Helical" evidence="14">
    <location>
        <begin position="130"/>
        <end position="151"/>
    </location>
</feature>
<gene>
    <name evidence="15" type="ORF">L798_04210</name>
</gene>
<dbReference type="OMA" id="VWDSKIT"/>
<feature type="transmembrane region" description="Helical" evidence="14">
    <location>
        <begin position="291"/>
        <end position="311"/>
    </location>
</feature>
<feature type="transmembrane region" description="Helical" evidence="14">
    <location>
        <begin position="366"/>
        <end position="387"/>
    </location>
</feature>
<keyword evidence="16" id="KW-1185">Reference proteome</keyword>